<protein>
    <recommendedName>
        <fullName evidence="2">K Homology domain-containing protein</fullName>
    </recommendedName>
</protein>
<dbReference type="PANTHER" id="PTHR13360">
    <property type="entry name" value="ACTIVATING SIGNAL COINTEGRATOR 1 COMPLEX SUBUNIT 1"/>
    <property type="match status" value="1"/>
</dbReference>
<dbReference type="SUPFAM" id="SSF54791">
    <property type="entry name" value="Eukaryotic type KH-domain (KH-domain type I)"/>
    <property type="match status" value="1"/>
</dbReference>
<dbReference type="CDD" id="cd22419">
    <property type="entry name" value="KH-I_ASCC1"/>
    <property type="match status" value="1"/>
</dbReference>
<dbReference type="PIRSF" id="PIRSF027019">
    <property type="entry name" value="Euk_LigT"/>
    <property type="match status" value="1"/>
</dbReference>
<dbReference type="InterPro" id="IPR036612">
    <property type="entry name" value="KH_dom_type_1_sf"/>
</dbReference>
<sequence>MKMDILNPHLININGRIYCKYNVEKPAPVPDEFVHENNETSDAWWDDEPDCQEEENVTKNSKGLYETALQIPSSFFKYIIGNRGDMKKRLEHETKTKIQIPGKGQEGDVIITGNESCSVTSAKTRINLLVASKRWKQPFTHFISIPLTSESVKAGFQDFKNKVLQDFSKERGIDESIFQKPLKLHLTICTLVLLNESEINHAKEIFQKCQHEILSEMCNGVPLEISVEGLEYMNDDPGAVDVLYAKVQCLDDSARLQVIAGRIAETFAAAGLSEKQYDRVKLHGTLMNTIFRRNGKERDNRNRKSRESFNASPILLNLQDFKFGQATFHEVHLSQRLTTAQNGYYSCTDKITAL</sequence>
<dbReference type="PROSITE" id="PS50084">
    <property type="entry name" value="KH_TYPE_1"/>
    <property type="match status" value="1"/>
</dbReference>
<dbReference type="Proteomes" id="UP001642483">
    <property type="component" value="Unassembled WGS sequence"/>
</dbReference>
<dbReference type="Gene3D" id="3.30.1370.10">
    <property type="entry name" value="K Homology domain, type 1"/>
    <property type="match status" value="1"/>
</dbReference>
<dbReference type="SMART" id="SM00322">
    <property type="entry name" value="KH"/>
    <property type="match status" value="1"/>
</dbReference>
<dbReference type="InterPro" id="IPR004088">
    <property type="entry name" value="KH_dom_type_1"/>
</dbReference>
<dbReference type="Gene3D" id="3.90.1140.10">
    <property type="entry name" value="Cyclic phosphodiesterase"/>
    <property type="match status" value="1"/>
</dbReference>
<gene>
    <name evidence="3" type="ORF">CVLEPA_LOCUS28814</name>
</gene>
<dbReference type="InterPro" id="IPR004087">
    <property type="entry name" value="KH_dom"/>
</dbReference>
<evidence type="ECO:0000256" key="1">
    <source>
        <dbReference type="PROSITE-ProRule" id="PRU00117"/>
    </source>
</evidence>
<name>A0ABP0GZ69_CLALP</name>
<evidence type="ECO:0000313" key="3">
    <source>
        <dbReference type="EMBL" id="CAK8695550.1"/>
    </source>
</evidence>
<dbReference type="Pfam" id="PF10469">
    <property type="entry name" value="AKAP7_NLS"/>
    <property type="match status" value="1"/>
</dbReference>
<accession>A0ABP0GZ69</accession>
<dbReference type="InterPro" id="IPR019510">
    <property type="entry name" value="AKAP7-like_phosphoesterase"/>
</dbReference>
<keyword evidence="4" id="KW-1185">Reference proteome</keyword>
<evidence type="ECO:0000259" key="2">
    <source>
        <dbReference type="SMART" id="SM00322"/>
    </source>
</evidence>
<keyword evidence="1" id="KW-0694">RNA-binding</keyword>
<dbReference type="EMBL" id="CAWYQH010000152">
    <property type="protein sequence ID" value="CAK8695550.1"/>
    <property type="molecule type" value="Genomic_DNA"/>
</dbReference>
<feature type="domain" description="K Homology" evidence="2">
    <location>
        <begin position="63"/>
        <end position="131"/>
    </location>
</feature>
<dbReference type="InterPro" id="IPR047538">
    <property type="entry name" value="KH-I_ASCC1"/>
</dbReference>
<evidence type="ECO:0000313" key="4">
    <source>
        <dbReference type="Proteomes" id="UP001642483"/>
    </source>
</evidence>
<proteinExistence type="predicted"/>
<organism evidence="3 4">
    <name type="scientific">Clavelina lepadiformis</name>
    <name type="common">Light-bulb sea squirt</name>
    <name type="synonym">Ascidia lepadiformis</name>
    <dbReference type="NCBI Taxonomy" id="159417"/>
    <lineage>
        <taxon>Eukaryota</taxon>
        <taxon>Metazoa</taxon>
        <taxon>Chordata</taxon>
        <taxon>Tunicata</taxon>
        <taxon>Ascidiacea</taxon>
        <taxon>Aplousobranchia</taxon>
        <taxon>Clavelinidae</taxon>
        <taxon>Clavelina</taxon>
    </lineage>
</organism>
<comment type="caution">
    <text evidence="3">The sequence shown here is derived from an EMBL/GenBank/DDBJ whole genome shotgun (WGS) entry which is preliminary data.</text>
</comment>
<reference evidence="3 4" key="1">
    <citation type="submission" date="2024-02" db="EMBL/GenBank/DDBJ databases">
        <authorList>
            <person name="Daric V."/>
            <person name="Darras S."/>
        </authorList>
    </citation>
    <scope>NUCLEOTIDE SEQUENCE [LARGE SCALE GENOMIC DNA]</scope>
</reference>
<dbReference type="PANTHER" id="PTHR13360:SF1">
    <property type="entry name" value="ACTIVATING SIGNAL COINTEGRATOR 1 COMPLEX SUBUNIT 1"/>
    <property type="match status" value="1"/>
</dbReference>
<dbReference type="Pfam" id="PF00013">
    <property type="entry name" value="KH_1"/>
    <property type="match status" value="1"/>
</dbReference>
<dbReference type="InterPro" id="IPR009210">
    <property type="entry name" value="ASCC1"/>
</dbReference>